<feature type="domain" description="Peptidase M16 C-terminal" evidence="8">
    <location>
        <begin position="202"/>
        <end position="368"/>
    </location>
</feature>
<keyword evidence="6" id="KW-0482">Metalloprotease</keyword>
<dbReference type="InterPro" id="IPR050626">
    <property type="entry name" value="Peptidase_M16"/>
</dbReference>
<evidence type="ECO:0000256" key="3">
    <source>
        <dbReference type="ARBA" id="ARBA00022723"/>
    </source>
</evidence>
<proteinExistence type="inferred from homology"/>
<dbReference type="Pfam" id="PF05193">
    <property type="entry name" value="Peptidase_M16_C"/>
    <property type="match status" value="1"/>
</dbReference>
<accession>A0ABQ7HXT9</accession>
<feature type="domain" description="Peptidase M16 N-terminal" evidence="7">
    <location>
        <begin position="43"/>
        <end position="153"/>
    </location>
</feature>
<evidence type="ECO:0000256" key="5">
    <source>
        <dbReference type="ARBA" id="ARBA00022833"/>
    </source>
</evidence>
<evidence type="ECO:0000256" key="6">
    <source>
        <dbReference type="ARBA" id="ARBA00023049"/>
    </source>
</evidence>
<dbReference type="InterPro" id="IPR007863">
    <property type="entry name" value="Peptidase_M16_C"/>
</dbReference>
<dbReference type="InterPro" id="IPR011765">
    <property type="entry name" value="Pept_M16_N"/>
</dbReference>
<sequence>MKPNKLTIFCINFICMSFQSTKINKSIIDSNVYEYHTLKNGMRVLTISNPETDKAGCSLTVKIGSQQDPVDTPGLSHFLEKILFADTKLNKNNFDQYINSYNGTKKSFTSDEFTVFYYNINSEYLENSFKLFSSIFKWPSLKNNILKRHILTIDSIFQAELINDSRRIRQMRNHCIKDEYLPNKFSCGNKRTLTKKKMKNILTKFYTKNYVANKMCLVIYGRESNKLLLDLAIKYFGKINGIQDNIIPSCPLKFNYIFKPEFIGKIIKIEPIEEQSDLIISISLPSEFAIYYQFNVYGFMTYVLAKENRGSLIYKLKADNYIISFSINRYSLKDYCEFSMQFKLTQKGLNNYLKILEIMESHINNKIYSTDENSFCLEEYAKFRILNNKQFVYKECEENETFFKRIGIDIMYNMDEEHLLDYGYLCSEYDKSLIIRILKILADRKNWLIFLVNDSMFNRSSANEIKEKYYDISYKIEDYPLHLSDELLFSARARIIKDIYEEKYIFRDKFCMPVPNEGLDSEINSVLYNGKLKYVFTNSFTTPKSCIYILLKSPHNIIIQNAFCYLVSEAFKSKNESYDFMFQYEFETTPKGLKVYFYGYNCDVIHIVQIFIDIMKNEVFSEIYFRRIKDILINNIKPCIVNSPDKTIQDSFNIAYDPNYISPEEAFTQVNELTFNDLKDFKKNVYFDMLACGNLLFEEVYDLFCDLCNSIKTDNFILPKMEKGCKYKDPIIVTDCKHSKNVYGVFFKVGKFKDYKLLSIAKVLIKYANSRFINTSRAKRYSGSQIICDEYFFCSDFFISFSIQSENTFENLSKIMYMFIEELLNSMTIEDFNISKNDVITNYEIKYKSISDWGNFLWSMKMRGYWDLNYNKNMIKYVKALNFEDINEMQLLKKFKSYVKSE</sequence>
<dbReference type="PANTHER" id="PTHR43690">
    <property type="entry name" value="NARDILYSIN"/>
    <property type="match status" value="1"/>
</dbReference>
<dbReference type="Pfam" id="PF16187">
    <property type="entry name" value="Peptidase_M16_M"/>
    <property type="match status" value="1"/>
</dbReference>
<protein>
    <submittedName>
        <fullName evidence="10">A-factor-processing enzyme</fullName>
    </submittedName>
</protein>
<name>A0ABQ7HXT9_9MICR</name>
<dbReference type="Pfam" id="PF00675">
    <property type="entry name" value="Peptidase_M16"/>
    <property type="match status" value="1"/>
</dbReference>
<evidence type="ECO:0000259" key="9">
    <source>
        <dbReference type="Pfam" id="PF16187"/>
    </source>
</evidence>
<dbReference type="Proteomes" id="UP001516464">
    <property type="component" value="Unassembled WGS sequence"/>
</dbReference>
<comment type="caution">
    <text evidence="10">The sequence shown here is derived from an EMBL/GenBank/DDBJ whole genome shotgun (WGS) entry which is preliminary data.</text>
</comment>
<evidence type="ECO:0000313" key="11">
    <source>
        <dbReference type="Proteomes" id="UP001516464"/>
    </source>
</evidence>
<keyword evidence="11" id="KW-1185">Reference proteome</keyword>
<evidence type="ECO:0000256" key="4">
    <source>
        <dbReference type="ARBA" id="ARBA00022801"/>
    </source>
</evidence>
<gene>
    <name evidence="10" type="primary">STE23_0</name>
    <name evidence="10" type="ORF">TCON_1801</name>
</gene>
<dbReference type="EMBL" id="SBIQ01000147">
    <property type="protein sequence ID" value="KAF7682985.1"/>
    <property type="molecule type" value="Genomic_DNA"/>
</dbReference>
<organism evidence="10 11">
    <name type="scientific">Astathelohania contejeani</name>
    <dbReference type="NCBI Taxonomy" id="164912"/>
    <lineage>
        <taxon>Eukaryota</taxon>
        <taxon>Fungi</taxon>
        <taxon>Fungi incertae sedis</taxon>
        <taxon>Microsporidia</taxon>
        <taxon>Astathelohaniidae</taxon>
        <taxon>Astathelohania</taxon>
    </lineage>
</organism>
<dbReference type="InterPro" id="IPR032632">
    <property type="entry name" value="Peptidase_M16_M"/>
</dbReference>
<keyword evidence="2" id="KW-0645">Protease</keyword>
<evidence type="ECO:0000256" key="1">
    <source>
        <dbReference type="ARBA" id="ARBA00007261"/>
    </source>
</evidence>
<dbReference type="InterPro" id="IPR011249">
    <property type="entry name" value="Metalloenz_LuxS/M16"/>
</dbReference>
<dbReference type="SUPFAM" id="SSF63411">
    <property type="entry name" value="LuxS/MPP-like metallohydrolase"/>
    <property type="match status" value="4"/>
</dbReference>
<evidence type="ECO:0000256" key="2">
    <source>
        <dbReference type="ARBA" id="ARBA00022670"/>
    </source>
</evidence>
<dbReference type="PANTHER" id="PTHR43690:SF18">
    <property type="entry name" value="INSULIN-DEGRADING ENZYME-RELATED"/>
    <property type="match status" value="1"/>
</dbReference>
<keyword evidence="5" id="KW-0862">Zinc</keyword>
<keyword evidence="4" id="KW-0378">Hydrolase</keyword>
<dbReference type="Gene3D" id="3.30.830.10">
    <property type="entry name" value="Metalloenzyme, LuxS/M16 peptidase-like"/>
    <property type="match status" value="4"/>
</dbReference>
<evidence type="ECO:0000259" key="7">
    <source>
        <dbReference type="Pfam" id="PF00675"/>
    </source>
</evidence>
<comment type="similarity">
    <text evidence="1">Belongs to the peptidase M16 family.</text>
</comment>
<evidence type="ECO:0000313" key="10">
    <source>
        <dbReference type="EMBL" id="KAF7682985.1"/>
    </source>
</evidence>
<feature type="domain" description="Peptidase M16 middle/third" evidence="9">
    <location>
        <begin position="391"/>
        <end position="666"/>
    </location>
</feature>
<evidence type="ECO:0000259" key="8">
    <source>
        <dbReference type="Pfam" id="PF05193"/>
    </source>
</evidence>
<keyword evidence="3" id="KW-0479">Metal-binding</keyword>
<reference evidence="10 11" key="1">
    <citation type="submission" date="2019-01" db="EMBL/GenBank/DDBJ databases">
        <title>Genomes sequencing and comparative genomics of infectious freshwater microsporidia, Cucumispora dikerogammari and Thelohania contejeani.</title>
        <authorList>
            <person name="Cormier A."/>
            <person name="Giraud I."/>
            <person name="Wattier R."/>
            <person name="Teixeira M."/>
            <person name="Grandjean F."/>
            <person name="Rigaud T."/>
            <person name="Cordaux R."/>
        </authorList>
    </citation>
    <scope>NUCLEOTIDE SEQUENCE [LARGE SCALE GENOMIC DNA]</scope>
    <source>
        <strain evidence="10">T1</strain>
        <tissue evidence="10">Spores</tissue>
    </source>
</reference>